<comment type="catalytic activity">
    <reaction evidence="10">
        <text>L-seryl-[protein] + ATP = O-phospho-L-seryl-[protein] + ADP + H(+)</text>
        <dbReference type="Rhea" id="RHEA:17989"/>
        <dbReference type="Rhea" id="RHEA-COMP:9863"/>
        <dbReference type="Rhea" id="RHEA-COMP:11604"/>
        <dbReference type="ChEBI" id="CHEBI:15378"/>
        <dbReference type="ChEBI" id="CHEBI:29999"/>
        <dbReference type="ChEBI" id="CHEBI:30616"/>
        <dbReference type="ChEBI" id="CHEBI:83421"/>
        <dbReference type="ChEBI" id="CHEBI:456216"/>
        <dbReference type="EC" id="2.7.11.1"/>
    </reaction>
    <physiologicalReaction direction="left-to-right" evidence="10">
        <dbReference type="Rhea" id="RHEA:17990"/>
    </physiologicalReaction>
</comment>
<dbReference type="KEGG" id="ngr:NAEGRDRAFT_79688"/>
<feature type="non-terminal residue" evidence="14">
    <location>
        <position position="264"/>
    </location>
</feature>
<proteinExistence type="inferred from homology"/>
<dbReference type="InParanoid" id="D2VET2"/>
<evidence type="ECO:0000256" key="9">
    <source>
        <dbReference type="ARBA" id="ARBA00048659"/>
    </source>
</evidence>
<evidence type="ECO:0000256" key="7">
    <source>
        <dbReference type="ARBA" id="ARBA00023193"/>
    </source>
</evidence>
<dbReference type="Pfam" id="PF00069">
    <property type="entry name" value="Pkinase"/>
    <property type="match status" value="1"/>
</dbReference>
<evidence type="ECO:0000256" key="1">
    <source>
        <dbReference type="ARBA" id="ARBA00012513"/>
    </source>
</evidence>
<evidence type="ECO:0000256" key="6">
    <source>
        <dbReference type="ARBA" id="ARBA00022840"/>
    </source>
</evidence>
<dbReference type="OrthoDB" id="341578at2759"/>
<dbReference type="GO" id="GO:0005737">
    <property type="term" value="C:cytoplasm"/>
    <property type="evidence" value="ECO:0007669"/>
    <property type="project" value="TreeGrafter"/>
</dbReference>
<keyword evidence="7" id="KW-0652">Protein synthesis inhibitor</keyword>
<evidence type="ECO:0000256" key="12">
    <source>
        <dbReference type="RuleBase" id="RU000304"/>
    </source>
</evidence>
<evidence type="ECO:0000256" key="11">
    <source>
        <dbReference type="PROSITE-ProRule" id="PRU10141"/>
    </source>
</evidence>
<dbReference type="SUPFAM" id="SSF56112">
    <property type="entry name" value="Protein kinase-like (PK-like)"/>
    <property type="match status" value="1"/>
</dbReference>
<dbReference type="EMBL" id="GG738867">
    <property type="protein sequence ID" value="EFC44560.1"/>
    <property type="molecule type" value="Genomic_DNA"/>
</dbReference>
<evidence type="ECO:0000256" key="4">
    <source>
        <dbReference type="ARBA" id="ARBA00022741"/>
    </source>
</evidence>
<dbReference type="VEuPathDB" id="AmoebaDB:NAEGRDRAFT_79688"/>
<dbReference type="GO" id="GO:0017148">
    <property type="term" value="P:negative regulation of translation"/>
    <property type="evidence" value="ECO:0007669"/>
    <property type="project" value="UniProtKB-KW"/>
</dbReference>
<evidence type="ECO:0000256" key="2">
    <source>
        <dbReference type="ARBA" id="ARBA00022527"/>
    </source>
</evidence>
<sequence>MGILNSKESLPKTTTTISNTIAEIEKKKAVPSKKEETVSFRCFNTNWSLIRSLGEGYFGKVYEAKDLTTGSQFAIKIVRFEIANEELARREVEFSKNIDSSNVVKIFDSEVMDKDPTTGLPSNGCKFLVIKMELCQGNLNDILIQLISSNQTLRIDVVFVWFFKMLDVLCDFEQNNLIHRDLKPSNIMIKYEGSSPTEFEKIQLKIGDFGLAKKMNGNYSNVGTSIFKALEIIEQEEYDTRADVYSLGMILLQVSLLISEGTLA</sequence>
<feature type="domain" description="Protein kinase" evidence="13">
    <location>
        <begin position="47"/>
        <end position="264"/>
    </location>
</feature>
<keyword evidence="6 11" id="KW-0067">ATP-binding</keyword>
<dbReference type="RefSeq" id="XP_002677304.1">
    <property type="nucleotide sequence ID" value="XM_002677258.1"/>
</dbReference>
<dbReference type="InterPro" id="IPR000719">
    <property type="entry name" value="Prot_kinase_dom"/>
</dbReference>
<dbReference type="CDD" id="cd00180">
    <property type="entry name" value="PKc"/>
    <property type="match status" value="1"/>
</dbReference>
<evidence type="ECO:0000256" key="3">
    <source>
        <dbReference type="ARBA" id="ARBA00022679"/>
    </source>
</evidence>
<evidence type="ECO:0000256" key="5">
    <source>
        <dbReference type="ARBA" id="ARBA00022777"/>
    </source>
</evidence>
<dbReference type="InterPro" id="IPR050339">
    <property type="entry name" value="CC_SR_Kinase"/>
</dbReference>
<dbReference type="PROSITE" id="PS00108">
    <property type="entry name" value="PROTEIN_KINASE_ST"/>
    <property type="match status" value="1"/>
</dbReference>
<feature type="binding site" evidence="11">
    <location>
        <position position="76"/>
    </location>
    <ligand>
        <name>ATP</name>
        <dbReference type="ChEBI" id="CHEBI:30616"/>
    </ligand>
</feature>
<name>D2VET2_NAEGR</name>
<dbReference type="PANTHER" id="PTHR11042">
    <property type="entry name" value="EUKARYOTIC TRANSLATION INITIATION FACTOR 2-ALPHA KINASE EIF2-ALPHA KINASE -RELATED"/>
    <property type="match status" value="1"/>
</dbReference>
<dbReference type="SMART" id="SM00220">
    <property type="entry name" value="S_TKc"/>
    <property type="match status" value="1"/>
</dbReference>
<dbReference type="GO" id="GO:0005634">
    <property type="term" value="C:nucleus"/>
    <property type="evidence" value="ECO:0007669"/>
    <property type="project" value="TreeGrafter"/>
</dbReference>
<dbReference type="STRING" id="5762.D2VET2"/>
<dbReference type="PROSITE" id="PS00107">
    <property type="entry name" value="PROTEIN_KINASE_ATP"/>
    <property type="match status" value="1"/>
</dbReference>
<evidence type="ECO:0000256" key="8">
    <source>
        <dbReference type="ARBA" id="ARBA00037982"/>
    </source>
</evidence>
<dbReference type="InterPro" id="IPR011009">
    <property type="entry name" value="Kinase-like_dom_sf"/>
</dbReference>
<dbReference type="GO" id="GO:0004694">
    <property type="term" value="F:eukaryotic translation initiation factor 2alpha kinase activity"/>
    <property type="evidence" value="ECO:0007669"/>
    <property type="project" value="TreeGrafter"/>
</dbReference>
<dbReference type="InterPro" id="IPR008271">
    <property type="entry name" value="Ser/Thr_kinase_AS"/>
</dbReference>
<keyword evidence="4 11" id="KW-0547">Nucleotide-binding</keyword>
<dbReference type="InterPro" id="IPR017441">
    <property type="entry name" value="Protein_kinase_ATP_BS"/>
</dbReference>
<dbReference type="GO" id="GO:0005524">
    <property type="term" value="F:ATP binding"/>
    <property type="evidence" value="ECO:0007669"/>
    <property type="project" value="UniProtKB-UniRule"/>
</dbReference>
<organism evidence="15">
    <name type="scientific">Naegleria gruberi</name>
    <name type="common">Amoeba</name>
    <dbReference type="NCBI Taxonomy" id="5762"/>
    <lineage>
        <taxon>Eukaryota</taxon>
        <taxon>Discoba</taxon>
        <taxon>Heterolobosea</taxon>
        <taxon>Tetramitia</taxon>
        <taxon>Eutetramitia</taxon>
        <taxon>Vahlkampfiidae</taxon>
        <taxon>Naegleria</taxon>
    </lineage>
</organism>
<keyword evidence="15" id="KW-1185">Reference proteome</keyword>
<keyword evidence="2 12" id="KW-0723">Serine/threonine-protein kinase</keyword>
<gene>
    <name evidence="14" type="ORF">NAEGRDRAFT_79688</name>
</gene>
<accession>D2VET2</accession>
<dbReference type="PROSITE" id="PS50011">
    <property type="entry name" value="PROTEIN_KINASE_DOM"/>
    <property type="match status" value="1"/>
</dbReference>
<dbReference type="EC" id="2.7.11.1" evidence="1"/>
<dbReference type="PANTHER" id="PTHR11042:SF160">
    <property type="entry name" value="EUKARYOTIC TRANSLATION INITIATION FACTOR 2-ALPHA KINASE 1"/>
    <property type="match status" value="1"/>
</dbReference>
<keyword evidence="5" id="KW-0418">Kinase</keyword>
<keyword evidence="3" id="KW-0808">Transferase</keyword>
<evidence type="ECO:0000256" key="10">
    <source>
        <dbReference type="ARBA" id="ARBA00048977"/>
    </source>
</evidence>
<evidence type="ECO:0000259" key="13">
    <source>
        <dbReference type="PROSITE" id="PS50011"/>
    </source>
</evidence>
<dbReference type="GeneID" id="8848756"/>
<evidence type="ECO:0000313" key="14">
    <source>
        <dbReference type="EMBL" id="EFC44560.1"/>
    </source>
</evidence>
<dbReference type="AlphaFoldDB" id="D2VET2"/>
<comment type="catalytic activity">
    <reaction evidence="9">
        <text>L-threonyl-[protein] + ATP = O-phospho-L-threonyl-[protein] + ADP + H(+)</text>
        <dbReference type="Rhea" id="RHEA:46608"/>
        <dbReference type="Rhea" id="RHEA-COMP:11060"/>
        <dbReference type="Rhea" id="RHEA-COMP:11605"/>
        <dbReference type="ChEBI" id="CHEBI:15378"/>
        <dbReference type="ChEBI" id="CHEBI:30013"/>
        <dbReference type="ChEBI" id="CHEBI:30616"/>
        <dbReference type="ChEBI" id="CHEBI:61977"/>
        <dbReference type="ChEBI" id="CHEBI:456216"/>
        <dbReference type="EC" id="2.7.11.1"/>
    </reaction>
    <physiologicalReaction direction="left-to-right" evidence="9">
        <dbReference type="Rhea" id="RHEA:46609"/>
    </physiologicalReaction>
</comment>
<protein>
    <recommendedName>
        <fullName evidence="1">non-specific serine/threonine protein kinase</fullName>
        <ecNumber evidence="1">2.7.11.1</ecNumber>
    </recommendedName>
</protein>
<comment type="similarity">
    <text evidence="8">Belongs to the protein kinase superfamily. Ser/Thr protein kinase family. GCN2 subfamily.</text>
</comment>
<dbReference type="Proteomes" id="UP000006671">
    <property type="component" value="Unassembled WGS sequence"/>
</dbReference>
<reference evidence="14 15" key="1">
    <citation type="journal article" date="2010" name="Cell">
        <title>The genome of Naegleria gruberi illuminates early eukaryotic versatility.</title>
        <authorList>
            <person name="Fritz-Laylin L.K."/>
            <person name="Prochnik S.E."/>
            <person name="Ginger M.L."/>
            <person name="Dacks J.B."/>
            <person name="Carpenter M.L."/>
            <person name="Field M.C."/>
            <person name="Kuo A."/>
            <person name="Paredez A."/>
            <person name="Chapman J."/>
            <person name="Pham J."/>
            <person name="Shu S."/>
            <person name="Neupane R."/>
            <person name="Cipriano M."/>
            <person name="Mancuso J."/>
            <person name="Tu H."/>
            <person name="Salamov A."/>
            <person name="Lindquist E."/>
            <person name="Shapiro H."/>
            <person name="Lucas S."/>
            <person name="Grigoriev I.V."/>
            <person name="Cande W.Z."/>
            <person name="Fulton C."/>
            <person name="Rokhsar D.S."/>
            <person name="Dawson S.C."/>
        </authorList>
    </citation>
    <scope>NUCLEOTIDE SEQUENCE [LARGE SCALE GENOMIC DNA]</scope>
    <source>
        <strain evidence="14 15">NEG-M</strain>
    </source>
</reference>
<dbReference type="eggNOG" id="KOG0591">
    <property type="taxonomic scope" value="Eukaryota"/>
</dbReference>
<evidence type="ECO:0000313" key="15">
    <source>
        <dbReference type="Proteomes" id="UP000006671"/>
    </source>
</evidence>
<dbReference type="Gene3D" id="1.10.510.10">
    <property type="entry name" value="Transferase(Phosphotransferase) domain 1"/>
    <property type="match status" value="1"/>
</dbReference>